<evidence type="ECO:0008006" key="3">
    <source>
        <dbReference type="Google" id="ProtNLM"/>
    </source>
</evidence>
<evidence type="ECO:0000313" key="1">
    <source>
        <dbReference type="EMBL" id="MFA0809540.1"/>
    </source>
</evidence>
<protein>
    <recommendedName>
        <fullName evidence="3">Lipocalin-like domain-containing protein</fullName>
    </recommendedName>
</protein>
<sequence>MVTTRKFEGDMIINCKRYTLLISLIAALTGCKKVTTSVSQYPMISSELGSGPWQVTTYEGKKILHETIALDGRSVAVRSESVYINNESKFVYRDGAPITTYDGKYIYWNVDGLLINRHLQVIPEDQVFIVDGKPMQRNTAILLRDYHK</sequence>
<comment type="caution">
    <text evidence="1">The sequence shown here is derived from an EMBL/GenBank/DDBJ whole genome shotgun (WGS) entry which is preliminary data.</text>
</comment>
<evidence type="ECO:0000313" key="2">
    <source>
        <dbReference type="Proteomes" id="UP001569428"/>
    </source>
</evidence>
<accession>A0ABV4NU38</accession>
<organism evidence="1 2">
    <name type="scientific">Microbulbifer epialgicus</name>
    <dbReference type="NCBI Taxonomy" id="393907"/>
    <lineage>
        <taxon>Bacteria</taxon>
        <taxon>Pseudomonadati</taxon>
        <taxon>Pseudomonadota</taxon>
        <taxon>Gammaproteobacteria</taxon>
        <taxon>Cellvibrionales</taxon>
        <taxon>Microbulbiferaceae</taxon>
        <taxon>Microbulbifer</taxon>
    </lineage>
</organism>
<keyword evidence="2" id="KW-1185">Reference proteome</keyword>
<dbReference type="RefSeq" id="WP_371837157.1">
    <property type="nucleotide sequence ID" value="NZ_JBGMEK010000001.1"/>
</dbReference>
<proteinExistence type="predicted"/>
<name>A0ABV4NU38_9GAMM</name>
<dbReference type="Proteomes" id="UP001569428">
    <property type="component" value="Unassembled WGS sequence"/>
</dbReference>
<dbReference type="PROSITE" id="PS51257">
    <property type="entry name" value="PROKAR_LIPOPROTEIN"/>
    <property type="match status" value="1"/>
</dbReference>
<dbReference type="EMBL" id="JBGMEK010000001">
    <property type="protein sequence ID" value="MFA0809540.1"/>
    <property type="molecule type" value="Genomic_DNA"/>
</dbReference>
<reference evidence="1 2" key="1">
    <citation type="submission" date="2024-08" db="EMBL/GenBank/DDBJ databases">
        <authorList>
            <person name="Ishaq N."/>
        </authorList>
    </citation>
    <scope>NUCLEOTIDE SEQUENCE [LARGE SCALE GENOMIC DNA]</scope>
    <source>
        <strain evidence="1 2">DSM 18651</strain>
    </source>
</reference>
<gene>
    <name evidence="1" type="ORF">ACCI49_01290</name>
</gene>